<sequence>MKSPPNLGPAEVPFPQARMTQARRDEDAFLEVHGGAGCVVLFQIVEGIASGGDPLWRRIVKILRAVRHAGPQTSAVSKQEHV</sequence>
<dbReference type="RefSeq" id="WP_103223285.1">
    <property type="nucleotide sequence ID" value="NZ_PPCN01000006.1"/>
</dbReference>
<proteinExistence type="predicted"/>
<keyword evidence="2" id="KW-1185">Reference proteome</keyword>
<name>A0A2S3US72_9HYPH</name>
<accession>A0A2S3US72</accession>
<comment type="caution">
    <text evidence="1">The sequence shown here is derived from an EMBL/GenBank/DDBJ whole genome shotgun (WGS) entry which is preliminary data.</text>
</comment>
<organism evidence="1 2">
    <name type="scientific">Roseibium marinum</name>
    <dbReference type="NCBI Taxonomy" id="281252"/>
    <lineage>
        <taxon>Bacteria</taxon>
        <taxon>Pseudomonadati</taxon>
        <taxon>Pseudomonadota</taxon>
        <taxon>Alphaproteobacteria</taxon>
        <taxon>Hyphomicrobiales</taxon>
        <taxon>Stappiaceae</taxon>
        <taxon>Roseibium</taxon>
    </lineage>
</organism>
<dbReference type="Proteomes" id="UP000236959">
    <property type="component" value="Unassembled WGS sequence"/>
</dbReference>
<protein>
    <submittedName>
        <fullName evidence="1">Uncharacterized protein</fullName>
    </submittedName>
</protein>
<evidence type="ECO:0000313" key="2">
    <source>
        <dbReference type="Proteomes" id="UP000236959"/>
    </source>
</evidence>
<dbReference type="EMBL" id="PPCN01000006">
    <property type="protein sequence ID" value="POF30572.1"/>
    <property type="molecule type" value="Genomic_DNA"/>
</dbReference>
<dbReference type="AlphaFoldDB" id="A0A2S3US72"/>
<reference evidence="1 2" key="1">
    <citation type="submission" date="2018-01" db="EMBL/GenBank/DDBJ databases">
        <title>Genomic Encyclopedia of Archaeal and Bacterial Type Strains, Phase II (KMG-II): from individual species to whole genera.</title>
        <authorList>
            <person name="Goeker M."/>
        </authorList>
    </citation>
    <scope>NUCLEOTIDE SEQUENCE [LARGE SCALE GENOMIC DNA]</scope>
    <source>
        <strain evidence="1 2">DSM 17023</strain>
    </source>
</reference>
<dbReference type="OrthoDB" id="9999486at2"/>
<evidence type="ECO:0000313" key="1">
    <source>
        <dbReference type="EMBL" id="POF30572.1"/>
    </source>
</evidence>
<gene>
    <name evidence="1" type="ORF">CLV41_106186</name>
</gene>